<comment type="caution">
    <text evidence="1">The sequence shown here is derived from an EMBL/GenBank/DDBJ whole genome shotgun (WGS) entry which is preliminary data.</text>
</comment>
<evidence type="ECO:0000313" key="1">
    <source>
        <dbReference type="EMBL" id="PTU76628.1"/>
    </source>
</evidence>
<accession>A0A2T5PFX0</accession>
<dbReference type="Proteomes" id="UP000244052">
    <property type="component" value="Unassembled WGS sequence"/>
</dbReference>
<evidence type="ECO:0000313" key="2">
    <source>
        <dbReference type="Proteomes" id="UP000244052"/>
    </source>
</evidence>
<name>A0A2T5PFX0_ECTOL</name>
<proteinExistence type="predicted"/>
<sequence length="103" mass="12350">RFCFRRNFFLLNHLRLRSELPLSSGRRILQHSKPLSTPLFYRFRSIRPNHQQDQTTTLSTDAHSTRQIQLCKPFIQLNLLINKQFLKRFIAEVARILHQHGEL</sequence>
<dbReference type="AlphaFoldDB" id="A0A2T5PFX0"/>
<protein>
    <submittedName>
        <fullName evidence="1">Uncharacterized protein</fullName>
    </submittedName>
</protein>
<keyword evidence="2" id="KW-1185">Reference proteome</keyword>
<organism evidence="1 2">
    <name type="scientific">Ectopseudomonas oleovorans</name>
    <name type="common">Pseudomonas oleovorans</name>
    <dbReference type="NCBI Taxonomy" id="301"/>
    <lineage>
        <taxon>Bacteria</taxon>
        <taxon>Pseudomonadati</taxon>
        <taxon>Pseudomonadota</taxon>
        <taxon>Gammaproteobacteria</taxon>
        <taxon>Pseudomonadales</taxon>
        <taxon>Pseudomonadaceae</taxon>
        <taxon>Ectopseudomonas</taxon>
    </lineage>
</organism>
<feature type="non-terminal residue" evidence="1">
    <location>
        <position position="1"/>
    </location>
</feature>
<dbReference type="EMBL" id="QASO01000130">
    <property type="protein sequence ID" value="PTU76628.1"/>
    <property type="molecule type" value="Genomic_DNA"/>
</dbReference>
<dbReference type="RefSeq" id="WP_208630550.1">
    <property type="nucleotide sequence ID" value="NZ_QASO01000130.1"/>
</dbReference>
<gene>
    <name evidence="1" type="ORF">DBO86_23260</name>
</gene>
<reference evidence="1 2" key="1">
    <citation type="submission" date="2018-04" db="EMBL/GenBank/DDBJ databases">
        <title>Pseudomonas sp. nov., isolated from mangrove soil.</title>
        <authorList>
            <person name="Chen C."/>
        </authorList>
    </citation>
    <scope>NUCLEOTIDE SEQUENCE [LARGE SCALE GENOMIC DNA]</scope>
    <source>
        <strain evidence="1 2">JCM 14246</strain>
    </source>
</reference>